<evidence type="ECO:0000313" key="2">
    <source>
        <dbReference type="Proteomes" id="UP001055868"/>
    </source>
</evidence>
<reference evidence="1" key="1">
    <citation type="submission" date="2022-05" db="EMBL/GenBank/DDBJ databases">
        <title>Genomic analysis of Brachybacterium sp. CBA3104.</title>
        <authorList>
            <person name="Roh S.W."/>
            <person name="Kim Y.B."/>
            <person name="Kim Y."/>
        </authorList>
    </citation>
    <scope>NUCLEOTIDE SEQUENCE</scope>
    <source>
        <strain evidence="1">CBA3104</strain>
    </source>
</reference>
<name>A0ABY4N7T5_9MICO</name>
<dbReference type="RefSeq" id="WP_249478662.1">
    <property type="nucleotide sequence ID" value="NZ_CP097218.1"/>
</dbReference>
<evidence type="ECO:0000313" key="1">
    <source>
        <dbReference type="EMBL" id="UQN29465.1"/>
    </source>
</evidence>
<organism evidence="1 2">
    <name type="scientific">Brachybacterium kimchii</name>
    <dbReference type="NCBI Taxonomy" id="2942909"/>
    <lineage>
        <taxon>Bacteria</taxon>
        <taxon>Bacillati</taxon>
        <taxon>Actinomycetota</taxon>
        <taxon>Actinomycetes</taxon>
        <taxon>Micrococcales</taxon>
        <taxon>Dermabacteraceae</taxon>
        <taxon>Brachybacterium</taxon>
    </lineage>
</organism>
<protein>
    <submittedName>
        <fullName evidence="1">Uncharacterized protein</fullName>
    </submittedName>
</protein>
<dbReference type="EMBL" id="CP097218">
    <property type="protein sequence ID" value="UQN29465.1"/>
    <property type="molecule type" value="Genomic_DNA"/>
</dbReference>
<proteinExistence type="predicted"/>
<dbReference type="Proteomes" id="UP001055868">
    <property type="component" value="Chromosome"/>
</dbReference>
<accession>A0ABY4N7T5</accession>
<keyword evidence="2" id="KW-1185">Reference proteome</keyword>
<gene>
    <name evidence="1" type="ORF">M4486_17800</name>
</gene>
<sequence length="155" mass="17788">MNPTHDWQIDTHSMELVIRRDEEDSIGVHLGHDNMDDAHATTILTSRLLEMIETVQPGAVRAWAASLPPTDAERIVRDLHREVIVYELDSANGTWVYGDDDERIVLRRFCAECSSEDVIHAVEDQDWMEDWGYAHEVDYPCDTIRALTAAREAQR</sequence>